<dbReference type="PANTHER" id="PTHR30086">
    <property type="entry name" value="ARGININE EXPORTER PROTEIN ARGO"/>
    <property type="match status" value="1"/>
</dbReference>
<evidence type="ECO:0000256" key="1">
    <source>
        <dbReference type="ARBA" id="ARBA00004651"/>
    </source>
</evidence>
<evidence type="ECO:0000256" key="6">
    <source>
        <dbReference type="SAM" id="Phobius"/>
    </source>
</evidence>
<keyword evidence="4 6" id="KW-1133">Transmembrane helix</keyword>
<protein>
    <submittedName>
        <fullName evidence="7">Lysine transporter LysE</fullName>
    </submittedName>
</protein>
<gene>
    <name evidence="7" type="ORF">FHP25_37460</name>
</gene>
<evidence type="ECO:0000256" key="5">
    <source>
        <dbReference type="ARBA" id="ARBA00023136"/>
    </source>
</evidence>
<feature type="transmembrane region" description="Helical" evidence="6">
    <location>
        <begin position="145"/>
        <end position="170"/>
    </location>
</feature>
<keyword evidence="5 6" id="KW-0472">Membrane</keyword>
<feature type="transmembrane region" description="Helical" evidence="6">
    <location>
        <begin position="42"/>
        <end position="66"/>
    </location>
</feature>
<accession>A0A5C8P7X8</accession>
<evidence type="ECO:0000256" key="4">
    <source>
        <dbReference type="ARBA" id="ARBA00022989"/>
    </source>
</evidence>
<dbReference type="Proteomes" id="UP000321638">
    <property type="component" value="Unassembled WGS sequence"/>
</dbReference>
<dbReference type="GO" id="GO:0015171">
    <property type="term" value="F:amino acid transmembrane transporter activity"/>
    <property type="evidence" value="ECO:0007669"/>
    <property type="project" value="TreeGrafter"/>
</dbReference>
<keyword evidence="3 6" id="KW-0812">Transmembrane</keyword>
<keyword evidence="2" id="KW-1003">Cell membrane</keyword>
<dbReference type="RefSeq" id="WP_147852129.1">
    <property type="nucleotide sequence ID" value="NZ_VDUZ01000072.1"/>
</dbReference>
<evidence type="ECO:0000313" key="7">
    <source>
        <dbReference type="EMBL" id="TXL69770.1"/>
    </source>
</evidence>
<evidence type="ECO:0000313" key="8">
    <source>
        <dbReference type="Proteomes" id="UP000321638"/>
    </source>
</evidence>
<dbReference type="Pfam" id="PF01810">
    <property type="entry name" value="LysE"/>
    <property type="match status" value="1"/>
</dbReference>
<dbReference type="GO" id="GO:0005886">
    <property type="term" value="C:plasma membrane"/>
    <property type="evidence" value="ECO:0007669"/>
    <property type="project" value="UniProtKB-SubCell"/>
</dbReference>
<comment type="subcellular location">
    <subcellularLocation>
        <location evidence="1">Cell membrane</location>
        <topology evidence="1">Multi-pass membrane protein</topology>
    </subcellularLocation>
</comment>
<organism evidence="7 8">
    <name type="scientific">Vineibacter terrae</name>
    <dbReference type="NCBI Taxonomy" id="2586908"/>
    <lineage>
        <taxon>Bacteria</taxon>
        <taxon>Pseudomonadati</taxon>
        <taxon>Pseudomonadota</taxon>
        <taxon>Alphaproteobacteria</taxon>
        <taxon>Hyphomicrobiales</taxon>
        <taxon>Vineibacter</taxon>
    </lineage>
</organism>
<name>A0A5C8P7X8_9HYPH</name>
<dbReference type="OrthoDB" id="7346064at2"/>
<feature type="transmembrane region" description="Helical" evidence="6">
    <location>
        <begin position="73"/>
        <end position="92"/>
    </location>
</feature>
<evidence type="ECO:0000256" key="2">
    <source>
        <dbReference type="ARBA" id="ARBA00022475"/>
    </source>
</evidence>
<reference evidence="7 8" key="1">
    <citation type="submission" date="2019-06" db="EMBL/GenBank/DDBJ databases">
        <title>New taxonomy in bacterial strain CC-CFT640, isolated from vineyard.</title>
        <authorList>
            <person name="Lin S.-Y."/>
            <person name="Tsai C.-F."/>
            <person name="Young C.-C."/>
        </authorList>
    </citation>
    <scope>NUCLEOTIDE SEQUENCE [LARGE SCALE GENOMIC DNA]</scope>
    <source>
        <strain evidence="7 8">CC-CFT640</strain>
    </source>
</reference>
<dbReference type="EMBL" id="VDUZ01000072">
    <property type="protein sequence ID" value="TXL69770.1"/>
    <property type="molecule type" value="Genomic_DNA"/>
</dbReference>
<evidence type="ECO:0000256" key="3">
    <source>
        <dbReference type="ARBA" id="ARBA00022692"/>
    </source>
</evidence>
<dbReference type="InterPro" id="IPR001123">
    <property type="entry name" value="LeuE-type"/>
</dbReference>
<keyword evidence="8" id="KW-1185">Reference proteome</keyword>
<sequence length="205" mass="22053">MSHIPQLLAIALVFLLAAMSPGPDFLAVTSRALASRREGFQVALGITAAILLWAMLAMFGLGVLLVRATWLYMAIRVAGALYLIYLGVRILLTVRQAPQRTMTASTATTSQSAWRSGFAIGITNPKTAAFFGSLFITVLPLDAPFWVQAAALVVVGAVSIGWFGFVALVFSTERIRVAYARIRRPIDAIFGAILVILGFRLALTP</sequence>
<proteinExistence type="predicted"/>
<dbReference type="AlphaFoldDB" id="A0A5C8P7X8"/>
<feature type="transmembrane region" description="Helical" evidence="6">
    <location>
        <begin position="182"/>
        <end position="203"/>
    </location>
</feature>
<comment type="caution">
    <text evidence="7">The sequence shown here is derived from an EMBL/GenBank/DDBJ whole genome shotgun (WGS) entry which is preliminary data.</text>
</comment>
<dbReference type="PANTHER" id="PTHR30086:SF20">
    <property type="entry name" value="ARGININE EXPORTER PROTEIN ARGO-RELATED"/>
    <property type="match status" value="1"/>
</dbReference>